<feature type="region of interest" description="Disordered" evidence="1">
    <location>
        <begin position="47"/>
        <end position="90"/>
    </location>
</feature>
<evidence type="ECO:0000313" key="2">
    <source>
        <dbReference type="EMBL" id="KAF1941125.1"/>
    </source>
</evidence>
<dbReference type="Proteomes" id="UP000800038">
    <property type="component" value="Unassembled WGS sequence"/>
</dbReference>
<dbReference type="EMBL" id="ML976052">
    <property type="protein sequence ID" value="KAF1941125.1"/>
    <property type="molecule type" value="Genomic_DNA"/>
</dbReference>
<evidence type="ECO:0000256" key="1">
    <source>
        <dbReference type="SAM" id="MobiDB-lite"/>
    </source>
</evidence>
<reference evidence="2" key="1">
    <citation type="journal article" date="2020" name="Stud. Mycol.">
        <title>101 Dothideomycetes genomes: a test case for predicting lifestyles and emergence of pathogens.</title>
        <authorList>
            <person name="Haridas S."/>
            <person name="Albert R."/>
            <person name="Binder M."/>
            <person name="Bloem J."/>
            <person name="Labutti K."/>
            <person name="Salamov A."/>
            <person name="Andreopoulos B."/>
            <person name="Baker S."/>
            <person name="Barry K."/>
            <person name="Bills G."/>
            <person name="Bluhm B."/>
            <person name="Cannon C."/>
            <person name="Castanera R."/>
            <person name="Culley D."/>
            <person name="Daum C."/>
            <person name="Ezra D."/>
            <person name="Gonzalez J."/>
            <person name="Henrissat B."/>
            <person name="Kuo A."/>
            <person name="Liang C."/>
            <person name="Lipzen A."/>
            <person name="Lutzoni F."/>
            <person name="Magnuson J."/>
            <person name="Mondo S."/>
            <person name="Nolan M."/>
            <person name="Ohm R."/>
            <person name="Pangilinan J."/>
            <person name="Park H.-J."/>
            <person name="Ramirez L."/>
            <person name="Alfaro M."/>
            <person name="Sun H."/>
            <person name="Tritt A."/>
            <person name="Yoshinaga Y."/>
            <person name="Zwiers L.-H."/>
            <person name="Turgeon B."/>
            <person name="Goodwin S."/>
            <person name="Spatafora J."/>
            <person name="Crous P."/>
            <person name="Grigoriev I."/>
        </authorList>
    </citation>
    <scope>NUCLEOTIDE SEQUENCE</scope>
    <source>
        <strain evidence="2">CBS 161.51</strain>
    </source>
</reference>
<dbReference type="AlphaFoldDB" id="A0A6A5SKF4"/>
<gene>
    <name evidence="2" type="ORF">EJ02DRAFT_466820</name>
</gene>
<proteinExistence type="predicted"/>
<accession>A0A6A5SKF4</accession>
<keyword evidence="3" id="KW-1185">Reference proteome</keyword>
<evidence type="ECO:0000313" key="3">
    <source>
        <dbReference type="Proteomes" id="UP000800038"/>
    </source>
</evidence>
<name>A0A6A5SKF4_9PLEO</name>
<organism evidence="2 3">
    <name type="scientific">Clathrospora elynae</name>
    <dbReference type="NCBI Taxonomy" id="706981"/>
    <lineage>
        <taxon>Eukaryota</taxon>
        <taxon>Fungi</taxon>
        <taxon>Dikarya</taxon>
        <taxon>Ascomycota</taxon>
        <taxon>Pezizomycotina</taxon>
        <taxon>Dothideomycetes</taxon>
        <taxon>Pleosporomycetidae</taxon>
        <taxon>Pleosporales</taxon>
        <taxon>Diademaceae</taxon>
        <taxon>Clathrospora</taxon>
    </lineage>
</organism>
<protein>
    <submittedName>
        <fullName evidence="2">Uncharacterized protein</fullName>
    </submittedName>
</protein>
<sequence>MADWPNSLLHVCCTNPEADCAGQAKDQRSPGCGSTLHQPMSIARYRLHSLSCSSSTRHDRRRRTRARRPEDRMSPVGKSEKPRRHKVPTQFTARVPLAILRQIAA</sequence>